<dbReference type="OrthoDB" id="9814255at2"/>
<reference evidence="10 11" key="1">
    <citation type="submission" date="2018-06" db="EMBL/GenBank/DDBJ databases">
        <title>Genomic Encyclopedia of Type Strains, Phase IV (KMG-IV): sequencing the most valuable type-strain genomes for metagenomic binning, comparative biology and taxonomic classification.</title>
        <authorList>
            <person name="Goeker M."/>
        </authorList>
    </citation>
    <scope>NUCLEOTIDE SEQUENCE [LARGE SCALE GENOMIC DNA]</scope>
    <source>
        <strain evidence="10 11">DSM 24875</strain>
    </source>
</reference>
<keyword evidence="5 10" id="KW-0808">Transferase</keyword>
<keyword evidence="8 9" id="KW-0472">Membrane</keyword>
<dbReference type="Pfam" id="PF13506">
    <property type="entry name" value="Glyco_transf_21"/>
    <property type="match status" value="1"/>
</dbReference>
<proteinExistence type="predicted"/>
<dbReference type="Proteomes" id="UP000253529">
    <property type="component" value="Unassembled WGS sequence"/>
</dbReference>
<accession>A0A366FRJ1</accession>
<dbReference type="SUPFAM" id="SSF53448">
    <property type="entry name" value="Nucleotide-diphospho-sugar transferases"/>
    <property type="match status" value="1"/>
</dbReference>
<evidence type="ECO:0000313" key="11">
    <source>
        <dbReference type="Proteomes" id="UP000253529"/>
    </source>
</evidence>
<comment type="pathway">
    <text evidence="3">Sphingolipid metabolism.</text>
</comment>
<evidence type="ECO:0000256" key="5">
    <source>
        <dbReference type="ARBA" id="ARBA00022679"/>
    </source>
</evidence>
<protein>
    <submittedName>
        <fullName evidence="10">Ceramide glucosyltransferase</fullName>
    </submittedName>
</protein>
<comment type="pathway">
    <text evidence="2">Lipid metabolism; sphingolipid metabolism.</text>
</comment>
<comment type="caution">
    <text evidence="10">The sequence shown here is derived from an EMBL/GenBank/DDBJ whole genome shotgun (WGS) entry which is preliminary data.</text>
</comment>
<evidence type="ECO:0000256" key="3">
    <source>
        <dbReference type="ARBA" id="ARBA00004991"/>
    </source>
</evidence>
<evidence type="ECO:0000256" key="2">
    <source>
        <dbReference type="ARBA" id="ARBA00004760"/>
    </source>
</evidence>
<keyword evidence="4" id="KW-0328">Glycosyltransferase</keyword>
<organism evidence="10 11">
    <name type="scientific">Roseiarcus fermentans</name>
    <dbReference type="NCBI Taxonomy" id="1473586"/>
    <lineage>
        <taxon>Bacteria</taxon>
        <taxon>Pseudomonadati</taxon>
        <taxon>Pseudomonadota</taxon>
        <taxon>Alphaproteobacteria</taxon>
        <taxon>Hyphomicrobiales</taxon>
        <taxon>Roseiarcaceae</taxon>
        <taxon>Roseiarcus</taxon>
    </lineage>
</organism>
<feature type="transmembrane region" description="Helical" evidence="9">
    <location>
        <begin position="311"/>
        <end position="333"/>
    </location>
</feature>
<dbReference type="Gene3D" id="3.90.550.10">
    <property type="entry name" value="Spore Coat Polysaccharide Biosynthesis Protein SpsA, Chain A"/>
    <property type="match status" value="1"/>
</dbReference>
<evidence type="ECO:0000313" key="10">
    <source>
        <dbReference type="EMBL" id="RBP17161.1"/>
    </source>
</evidence>
<keyword evidence="7 9" id="KW-1133">Transmembrane helix</keyword>
<evidence type="ECO:0000256" key="4">
    <source>
        <dbReference type="ARBA" id="ARBA00022676"/>
    </source>
</evidence>
<evidence type="ECO:0000256" key="6">
    <source>
        <dbReference type="ARBA" id="ARBA00022692"/>
    </source>
</evidence>
<evidence type="ECO:0000256" key="9">
    <source>
        <dbReference type="SAM" id="Phobius"/>
    </source>
</evidence>
<evidence type="ECO:0000256" key="8">
    <source>
        <dbReference type="ARBA" id="ARBA00023136"/>
    </source>
</evidence>
<dbReference type="GO" id="GO:0006679">
    <property type="term" value="P:glucosylceramide biosynthetic process"/>
    <property type="evidence" value="ECO:0007669"/>
    <property type="project" value="TreeGrafter"/>
</dbReference>
<dbReference type="GO" id="GO:0016020">
    <property type="term" value="C:membrane"/>
    <property type="evidence" value="ECO:0007669"/>
    <property type="project" value="UniProtKB-SubCell"/>
</dbReference>
<dbReference type="GO" id="GO:0008120">
    <property type="term" value="F:ceramide glucosyltransferase activity"/>
    <property type="evidence" value="ECO:0007669"/>
    <property type="project" value="TreeGrafter"/>
</dbReference>
<evidence type="ECO:0000256" key="1">
    <source>
        <dbReference type="ARBA" id="ARBA00004141"/>
    </source>
</evidence>
<dbReference type="PANTHER" id="PTHR12726:SF0">
    <property type="entry name" value="CERAMIDE GLUCOSYLTRANSFERASE"/>
    <property type="match status" value="1"/>
</dbReference>
<dbReference type="AlphaFoldDB" id="A0A366FRJ1"/>
<keyword evidence="6 9" id="KW-0812">Transmembrane</keyword>
<evidence type="ECO:0000256" key="7">
    <source>
        <dbReference type="ARBA" id="ARBA00022989"/>
    </source>
</evidence>
<name>A0A366FRJ1_9HYPH</name>
<dbReference type="InterPro" id="IPR029044">
    <property type="entry name" value="Nucleotide-diphossugar_trans"/>
</dbReference>
<dbReference type="EMBL" id="QNRK01000003">
    <property type="protein sequence ID" value="RBP17161.1"/>
    <property type="molecule type" value="Genomic_DNA"/>
</dbReference>
<dbReference type="InterPro" id="IPR025993">
    <property type="entry name" value="Ceramide_glucosylTrfase"/>
</dbReference>
<gene>
    <name evidence="10" type="ORF">DFR50_10346</name>
</gene>
<feature type="transmembrane region" description="Helical" evidence="9">
    <location>
        <begin position="283"/>
        <end position="304"/>
    </location>
</feature>
<keyword evidence="11" id="KW-1185">Reference proteome</keyword>
<comment type="subcellular location">
    <subcellularLocation>
        <location evidence="1">Membrane</location>
        <topology evidence="1">Multi-pass membrane protein</topology>
    </subcellularLocation>
</comment>
<sequence length="389" mass="42104">MPALILEASLVAVVAGAFVLHVATAAMTVRRLRSPREPDGALLASRPSVSVIVPIVALGPGEVATALSAFGIGYSRFELLYCAFRADEPGLDALRRRIASAPDVNARLLIGRERRSANPKLDNMEKGWAAARSDYLAIVDSNVDVPSDLIERLLAVWDESTGLSCSIPIGVRPTGFWAHVECAFLNTFQARWQLAADSLGAGFGHGKAMLVRRDFLAARGGLQALHFDVAEDSAATKIVRAANLGVRLVQRPFEQPLGRREATAVWNRHLRWAQLRRRSFPQVFFLEAFGTVGAPLVAGLLLAACAGWPPLWAALMIAGSWYAVEAGLAVAVGWPWRPISFAACLVRDGMALAMWPVALVRASYSWRGQSVELADSSRLSAATGRRRQF</sequence>
<dbReference type="RefSeq" id="WP_113887798.1">
    <property type="nucleotide sequence ID" value="NZ_QNRK01000003.1"/>
</dbReference>
<dbReference type="PANTHER" id="PTHR12726">
    <property type="entry name" value="CERAMIDE GLUCOSYLTRANSFERASE"/>
    <property type="match status" value="1"/>
</dbReference>